<keyword evidence="3" id="KW-0963">Cytoplasm</keyword>
<evidence type="ECO:0000256" key="7">
    <source>
        <dbReference type="ARBA" id="ARBA00023212"/>
    </source>
</evidence>
<protein>
    <submittedName>
        <fullName evidence="11">RIB43A-like with coiled-coils protein 2 isoform X2</fullName>
    </submittedName>
</protein>
<evidence type="ECO:0000313" key="12">
    <source>
        <dbReference type="Proteomes" id="UP001607302"/>
    </source>
</evidence>
<comment type="caution">
    <text evidence="11">The sequence shown here is derived from an EMBL/GenBank/DDBJ whole genome shotgun (WGS) entry which is preliminary data.</text>
</comment>
<proteinExistence type="inferred from homology"/>
<evidence type="ECO:0000256" key="6">
    <source>
        <dbReference type="ARBA" id="ARBA00023069"/>
    </source>
</evidence>
<keyword evidence="4" id="KW-0282">Flagellum</keyword>
<gene>
    <name evidence="11" type="ORF">V1478_005477</name>
</gene>
<feature type="coiled-coil region" evidence="10">
    <location>
        <begin position="347"/>
        <end position="417"/>
    </location>
</feature>
<keyword evidence="5 10" id="KW-0175">Coiled coil</keyword>
<keyword evidence="12" id="KW-1185">Reference proteome</keyword>
<comment type="subunit">
    <text evidence="9">Microtubule inner protein component of sperm flagellar doublet microtubules.</text>
</comment>
<reference evidence="11 12" key="1">
    <citation type="journal article" date="2024" name="Ann. Entomol. Soc. Am.">
        <title>Genomic analyses of the southern and eastern yellowjacket wasps (Hymenoptera: Vespidae) reveal evolutionary signatures of social life.</title>
        <authorList>
            <person name="Catto M.A."/>
            <person name="Caine P.B."/>
            <person name="Orr S.E."/>
            <person name="Hunt B.G."/>
            <person name="Goodisman M.A.D."/>
        </authorList>
    </citation>
    <scope>NUCLEOTIDE SEQUENCE [LARGE SCALE GENOMIC DNA]</scope>
    <source>
        <strain evidence="11">233</strain>
        <tissue evidence="11">Head and thorax</tissue>
    </source>
</reference>
<dbReference type="InterPro" id="IPR008805">
    <property type="entry name" value="RIB43A"/>
</dbReference>
<dbReference type="EMBL" id="JAUDFV010000110">
    <property type="protein sequence ID" value="KAL2731064.1"/>
    <property type="molecule type" value="Genomic_DNA"/>
</dbReference>
<dbReference type="PANTHER" id="PTHR14517:SF6">
    <property type="entry name" value="RE41410P"/>
    <property type="match status" value="1"/>
</dbReference>
<evidence type="ECO:0000256" key="4">
    <source>
        <dbReference type="ARBA" id="ARBA00022846"/>
    </source>
</evidence>
<dbReference type="AlphaFoldDB" id="A0ABD2BE90"/>
<keyword evidence="6" id="KW-0969">Cilium</keyword>
<feature type="coiled-coil region" evidence="10">
    <location>
        <begin position="100"/>
        <end position="159"/>
    </location>
</feature>
<feature type="coiled-coil region" evidence="10">
    <location>
        <begin position="222"/>
        <end position="295"/>
    </location>
</feature>
<comment type="subcellular location">
    <subcellularLocation>
        <location evidence="1">Cytoplasm</location>
        <location evidence="1">Cytoskeleton</location>
        <location evidence="1">Flagellum axoneme</location>
    </subcellularLocation>
</comment>
<dbReference type="PANTHER" id="PTHR14517">
    <property type="entry name" value="RIB43A-RELATED"/>
    <property type="match status" value="1"/>
</dbReference>
<evidence type="ECO:0000256" key="9">
    <source>
        <dbReference type="ARBA" id="ARBA00046435"/>
    </source>
</evidence>
<name>A0ABD2BE90_VESSQ</name>
<evidence type="ECO:0000256" key="3">
    <source>
        <dbReference type="ARBA" id="ARBA00022490"/>
    </source>
</evidence>
<keyword evidence="8" id="KW-0966">Cell projection</keyword>
<sequence>MVTEYALLYSPLLPVRFFVGFLRTCSRSTIVRRFIITCTYAQQETARIDSSSNFIEMLKFPRSTGEDRRIAASIERRRQIEEERKKRIFNPRYRKIGIDKEFLDRQVEEKRQQREEERAKECQLDESLVRSSKIALQLEKEQAEEKRRINEEIQAFRRLHQRREDRRDYDLYDPDALRTSLPCRVGDDDPRLGLASAQKFQGEDYNFREQDRMKKEEMRWWVEKQRKEREAAEKERKDAEKAYQEAVVSRDERAVELEKLERECRRRLNEANASFNRALAEEQEHRRLCEAAQDEEDKKAEIYNHVTGDFLTEAPEQAESSHGPKKPLATRYKGMTADQLKVFRDEQAQQMEEIQKMKLNEKRINEEWDRLMNAHAETAQAYQRELDRKKTELNKKIAEENLRLAEEQKSYQEYLNRVVYKNKPSPEYFSQFNKGTR</sequence>
<keyword evidence="7" id="KW-0206">Cytoskeleton</keyword>
<evidence type="ECO:0000256" key="5">
    <source>
        <dbReference type="ARBA" id="ARBA00023054"/>
    </source>
</evidence>
<dbReference type="Pfam" id="PF05914">
    <property type="entry name" value="RIB43A"/>
    <property type="match status" value="1"/>
</dbReference>
<dbReference type="Proteomes" id="UP001607302">
    <property type="component" value="Unassembled WGS sequence"/>
</dbReference>
<evidence type="ECO:0000313" key="11">
    <source>
        <dbReference type="EMBL" id="KAL2731064.1"/>
    </source>
</evidence>
<evidence type="ECO:0000256" key="10">
    <source>
        <dbReference type="SAM" id="Coils"/>
    </source>
</evidence>
<comment type="similarity">
    <text evidence="2">Belongs to the RIB43A family.</text>
</comment>
<evidence type="ECO:0000256" key="8">
    <source>
        <dbReference type="ARBA" id="ARBA00023273"/>
    </source>
</evidence>
<accession>A0ABD2BE90</accession>
<organism evidence="11 12">
    <name type="scientific">Vespula squamosa</name>
    <name type="common">Southern yellow jacket</name>
    <name type="synonym">Wasp</name>
    <dbReference type="NCBI Taxonomy" id="30214"/>
    <lineage>
        <taxon>Eukaryota</taxon>
        <taxon>Metazoa</taxon>
        <taxon>Ecdysozoa</taxon>
        <taxon>Arthropoda</taxon>
        <taxon>Hexapoda</taxon>
        <taxon>Insecta</taxon>
        <taxon>Pterygota</taxon>
        <taxon>Neoptera</taxon>
        <taxon>Endopterygota</taxon>
        <taxon>Hymenoptera</taxon>
        <taxon>Apocrita</taxon>
        <taxon>Aculeata</taxon>
        <taxon>Vespoidea</taxon>
        <taxon>Vespidae</taxon>
        <taxon>Vespinae</taxon>
        <taxon>Vespula</taxon>
    </lineage>
</organism>
<evidence type="ECO:0000256" key="2">
    <source>
        <dbReference type="ARBA" id="ARBA00006875"/>
    </source>
</evidence>
<evidence type="ECO:0000256" key="1">
    <source>
        <dbReference type="ARBA" id="ARBA00004611"/>
    </source>
</evidence>